<dbReference type="InterPro" id="IPR043502">
    <property type="entry name" value="DNA/RNA_pol_sf"/>
</dbReference>
<keyword evidence="3" id="KW-1185">Reference proteome</keyword>
<reference evidence="2" key="2">
    <citation type="submission" date="2025-09" db="UniProtKB">
        <authorList>
            <consortium name="Ensembl"/>
        </authorList>
    </citation>
    <scope>IDENTIFICATION</scope>
</reference>
<dbReference type="GeneTree" id="ENSGT00940000175863"/>
<reference evidence="2" key="1">
    <citation type="submission" date="2025-08" db="UniProtKB">
        <authorList>
            <consortium name="Ensembl"/>
        </authorList>
    </citation>
    <scope>IDENTIFICATION</scope>
</reference>
<dbReference type="STRING" id="30732.ENSOMEP00000026042"/>
<dbReference type="OMA" id="ISERVWA"/>
<protein>
    <recommendedName>
        <fullName evidence="1">Reverse transcriptase domain-containing protein</fullName>
    </recommendedName>
</protein>
<dbReference type="Ensembl" id="ENSOMET00000005557.1">
    <property type="protein sequence ID" value="ENSOMEP00000026042.1"/>
    <property type="gene ID" value="ENSOMEG00000000187.1"/>
</dbReference>
<dbReference type="AlphaFoldDB" id="A0A3B3D7A0"/>
<evidence type="ECO:0000313" key="3">
    <source>
        <dbReference type="Proteomes" id="UP000261560"/>
    </source>
</evidence>
<dbReference type="PANTHER" id="PTHR19446">
    <property type="entry name" value="REVERSE TRANSCRIPTASES"/>
    <property type="match status" value="1"/>
</dbReference>
<feature type="domain" description="Reverse transcriptase" evidence="1">
    <location>
        <begin position="164"/>
        <end position="430"/>
    </location>
</feature>
<dbReference type="CDD" id="cd01650">
    <property type="entry name" value="RT_nLTR_like"/>
    <property type="match status" value="1"/>
</dbReference>
<dbReference type="Proteomes" id="UP000261560">
    <property type="component" value="Unplaced"/>
</dbReference>
<dbReference type="InterPro" id="IPR000477">
    <property type="entry name" value="RT_dom"/>
</dbReference>
<sequence>MRDAAVYTAALSHLQRFEFERCKAAAVRARVRDFTDGERSSAFFLGLEKNRQEKAVIRALRDKDGVLCVQPEKILKGVEWFYSDLFRERGCDVTAIDECLQHVNSRLSEEEVGVCEADVCGAEIRTAIMRKHNNKSPGADVLTAEFYKAFQAELLPILQQLFAAFFRGQAPLAFFCLGTVKLIYKRKGERCDLANYRPITLLNLDYKILASVFAGRMREVIPSFLSSTQAYGVPGRDIVDVILSLRYSVGHTAQSVVLSVDFVKAFDKVEHSFLWHVLDRFGFGPLFVSRLKSLYDSATSLVACNGLLTGVFGVQRSIRQGCPLSAMLYSLTVEPLALLVNKTSNISGVITPARSEVKIFQYADDTTLVLRDEHSVDAALKRLTLFCGASGAEVNFMKSVIWFLGDRTGTRNGWGFREAEGGFKVLGVWLSGDSHQVALKNWHGVLSKISGILSLWKLRRLTWRGKVVVIN</sequence>
<proteinExistence type="predicted"/>
<accession>A0A3B3D7A0</accession>
<organism evidence="2 3">
    <name type="scientific">Oryzias melastigma</name>
    <name type="common">Marine medaka</name>
    <dbReference type="NCBI Taxonomy" id="30732"/>
    <lineage>
        <taxon>Eukaryota</taxon>
        <taxon>Metazoa</taxon>
        <taxon>Chordata</taxon>
        <taxon>Craniata</taxon>
        <taxon>Vertebrata</taxon>
        <taxon>Euteleostomi</taxon>
        <taxon>Actinopterygii</taxon>
        <taxon>Neopterygii</taxon>
        <taxon>Teleostei</taxon>
        <taxon>Neoteleostei</taxon>
        <taxon>Acanthomorphata</taxon>
        <taxon>Ovalentaria</taxon>
        <taxon>Atherinomorphae</taxon>
        <taxon>Beloniformes</taxon>
        <taxon>Adrianichthyidae</taxon>
        <taxon>Oryziinae</taxon>
        <taxon>Oryzias</taxon>
    </lineage>
</organism>
<dbReference type="Pfam" id="PF00078">
    <property type="entry name" value="RVT_1"/>
    <property type="match status" value="1"/>
</dbReference>
<evidence type="ECO:0000313" key="2">
    <source>
        <dbReference type="Ensembl" id="ENSOMEP00000026042.1"/>
    </source>
</evidence>
<dbReference type="SUPFAM" id="SSF56672">
    <property type="entry name" value="DNA/RNA polymerases"/>
    <property type="match status" value="1"/>
</dbReference>
<name>A0A3B3D7A0_ORYME</name>
<dbReference type="PROSITE" id="PS50878">
    <property type="entry name" value="RT_POL"/>
    <property type="match status" value="1"/>
</dbReference>
<dbReference type="PaxDb" id="30732-ENSOMEP00000026042"/>
<evidence type="ECO:0000259" key="1">
    <source>
        <dbReference type="PROSITE" id="PS50878"/>
    </source>
</evidence>